<gene>
    <name evidence="7" type="ORF">GA398_04225</name>
    <name evidence="6" type="ORF">GA560_00145</name>
</gene>
<dbReference type="InterPro" id="IPR024535">
    <property type="entry name" value="RHGA/B-epi-like_pectate_lyase"/>
</dbReference>
<comment type="caution">
    <text evidence="6">The sequence shown here is derived from an EMBL/GenBank/DDBJ whole genome shotgun (WGS) entry which is preliminary data.</text>
</comment>
<evidence type="ECO:0000259" key="5">
    <source>
        <dbReference type="Pfam" id="PF16378"/>
    </source>
</evidence>
<evidence type="ECO:0000259" key="3">
    <source>
        <dbReference type="Pfam" id="PF12708"/>
    </source>
</evidence>
<dbReference type="InterPro" id="IPR011050">
    <property type="entry name" value="Pectin_lyase_fold/virulence"/>
</dbReference>
<evidence type="ECO:0000313" key="6">
    <source>
        <dbReference type="EMBL" id="KAB6087070.1"/>
    </source>
</evidence>
<evidence type="ECO:0000256" key="1">
    <source>
        <dbReference type="SAM" id="Coils"/>
    </source>
</evidence>
<dbReference type="Pfam" id="PF12708">
    <property type="entry name" value="Pect-lyase_RHGA_epim"/>
    <property type="match status" value="1"/>
</dbReference>
<dbReference type="Proteomes" id="UP000434604">
    <property type="component" value="Unassembled WGS sequence"/>
</dbReference>
<feature type="domain" description="DUF4955" evidence="4">
    <location>
        <begin position="684"/>
        <end position="831"/>
    </location>
</feature>
<evidence type="ECO:0000259" key="4">
    <source>
        <dbReference type="Pfam" id="PF16315"/>
    </source>
</evidence>
<feature type="signal peptide" evidence="2">
    <location>
        <begin position="1"/>
        <end position="25"/>
    </location>
</feature>
<dbReference type="Pfam" id="PF16315">
    <property type="entry name" value="DUF4955"/>
    <property type="match status" value="1"/>
</dbReference>
<dbReference type="PROSITE" id="PS51257">
    <property type="entry name" value="PROKAR_LIPOPROTEIN"/>
    <property type="match status" value="1"/>
</dbReference>
<protein>
    <submittedName>
        <fullName evidence="6">DUF4955 domain-containing protein</fullName>
    </submittedName>
</protein>
<dbReference type="Gene3D" id="2.160.20.10">
    <property type="entry name" value="Single-stranded right-handed beta-helix, Pectin lyase-like"/>
    <property type="match status" value="1"/>
</dbReference>
<dbReference type="Proteomes" id="UP000474077">
    <property type="component" value="Unassembled WGS sequence"/>
</dbReference>
<evidence type="ECO:0000313" key="9">
    <source>
        <dbReference type="Proteomes" id="UP000474077"/>
    </source>
</evidence>
<dbReference type="EMBL" id="WDER01000001">
    <property type="protein sequence ID" value="KAB6087070.1"/>
    <property type="molecule type" value="Genomic_DNA"/>
</dbReference>
<feature type="coiled-coil region" evidence="1">
    <location>
        <begin position="27"/>
        <end position="54"/>
    </location>
</feature>
<feature type="domain" description="Rhamnogalacturonase A/B/Epimerase-like pectate lyase" evidence="3">
    <location>
        <begin position="360"/>
        <end position="475"/>
    </location>
</feature>
<dbReference type="InterPro" id="IPR032532">
    <property type="entry name" value="DUF4955"/>
</dbReference>
<dbReference type="SUPFAM" id="SSF51126">
    <property type="entry name" value="Pectin lyase-like"/>
    <property type="match status" value="1"/>
</dbReference>
<dbReference type="InterPro" id="IPR012334">
    <property type="entry name" value="Pectin_lyas_fold"/>
</dbReference>
<keyword evidence="2" id="KW-0732">Signal</keyword>
<accession>A0A4Q5DVJ6</accession>
<evidence type="ECO:0000313" key="7">
    <source>
        <dbReference type="EMBL" id="KAB6149450.1"/>
    </source>
</evidence>
<evidence type="ECO:0000313" key="8">
    <source>
        <dbReference type="Proteomes" id="UP000434604"/>
    </source>
</evidence>
<dbReference type="InterPro" id="IPR032149">
    <property type="entry name" value="DUF4988"/>
</dbReference>
<organism evidence="6 9">
    <name type="scientific">Bacteroides xylanisolvens</name>
    <dbReference type="NCBI Taxonomy" id="371601"/>
    <lineage>
        <taxon>Bacteria</taxon>
        <taxon>Pseudomonadati</taxon>
        <taxon>Bacteroidota</taxon>
        <taxon>Bacteroidia</taxon>
        <taxon>Bacteroidales</taxon>
        <taxon>Bacteroidaceae</taxon>
        <taxon>Bacteroides</taxon>
    </lineage>
</organism>
<dbReference type="EMBL" id="WDED01000004">
    <property type="protein sequence ID" value="KAB6149450.1"/>
    <property type="molecule type" value="Genomic_DNA"/>
</dbReference>
<evidence type="ECO:0000256" key="2">
    <source>
        <dbReference type="SAM" id="SignalP"/>
    </source>
</evidence>
<proteinExistence type="predicted"/>
<dbReference type="Pfam" id="PF16378">
    <property type="entry name" value="DUF4988"/>
    <property type="match status" value="1"/>
</dbReference>
<dbReference type="AlphaFoldDB" id="A0A4Q5DVJ6"/>
<dbReference type="RefSeq" id="WP_049701595.1">
    <property type="nucleotide sequence ID" value="NZ_JBCHGU010000001.1"/>
</dbReference>
<feature type="chain" id="PRO_5036119669" evidence="2">
    <location>
        <begin position="26"/>
        <end position="832"/>
    </location>
</feature>
<reference evidence="8 9" key="1">
    <citation type="journal article" date="2019" name="Nat. Med.">
        <title>A library of human gut bacterial isolates paired with longitudinal multiomics data enables mechanistic microbiome research.</title>
        <authorList>
            <person name="Poyet M."/>
            <person name="Groussin M."/>
            <person name="Gibbons S.M."/>
            <person name="Avila-Pacheco J."/>
            <person name="Jiang X."/>
            <person name="Kearney S.M."/>
            <person name="Perrotta A.R."/>
            <person name="Berdy B."/>
            <person name="Zhao S."/>
            <person name="Lieberman T.D."/>
            <person name="Swanson P.K."/>
            <person name="Smith M."/>
            <person name="Roesemann S."/>
            <person name="Alexander J.E."/>
            <person name="Rich S.A."/>
            <person name="Livny J."/>
            <person name="Vlamakis H."/>
            <person name="Clish C."/>
            <person name="Bullock K."/>
            <person name="Deik A."/>
            <person name="Scott J."/>
            <person name="Pierce K.A."/>
            <person name="Xavier R.J."/>
            <person name="Alm E.J."/>
        </authorList>
    </citation>
    <scope>NUCLEOTIDE SEQUENCE [LARGE SCALE GENOMIC DNA]</scope>
    <source>
        <strain evidence="7 8">BIOML-A58</strain>
        <strain evidence="6 9">BIOML-A73</strain>
    </source>
</reference>
<sequence length="832" mass="92742">MKNRSITYLLLFGICSMLFVLQSCQETDDLRSEIDSLKNRVQILEETANQLNTSIESLQYLLNDPVIVGITPIKNGYTVELSDGKSITVMSGEAVNALVPSLSVDNEGYWIYSIDGGITYMPLKDANGNKIYAIPTSKPSDPDKPATPIQSPKLKIDANGYWLLSYDNGKTYQNLTNNDGSKIEAIESAGKNSIFDKVEYNTTSKKLTVTYADKTIELQVIDTFYLKVKGMEDMQIFPLNETRLYEVEQQDVTGVVIKAPKEWNIVLKDNELSITSPKANDIENKEEIINIIITSSKNYIRIVPLKVQLLTTGYDANACDAWNKYNLGEADNLLLDFSYAGYKHGEVAPPDVWSLGYTVYNVKDYGAIPNDNKSDREALTKILAKIGSKVDNAKAIIYFPKGEYILHTAADDVDGQSQTIQLLMGGVILKGDGRDQTIIKMDAPNQPKDPNVMYSSPVMLEIKHNSGLSQITEVTGSADKGTFSVEVASTTGIKVGDWVCLQLVDNSPELIKTELSPYQPTSNMTNLHNDGVQVYDYHLVAAINGQTITFKEPIMHAVDSQWKWTIQKYPHYENVGVEDMTFEGKAKVDFAHHGSWEDDGAYKPINLVRLTNSWMRRVGFRSVSEASSIVNSSNVSVYDVIIDGNRGHAAIRSQASSRVFIGKVTDKSNGFLIDNRNVYEQGAGQYHACGVSKQSIGAVLWNVDWGTDACFESHATQPRATLIDRCTGGFMRFRQGGDYNQMPNHLADLTLWNFNAKNNVTDSPFIWWDSNSLWWKFLPPIVVGYHGGSINFNESQMKLNEEQGKAVTPYSLYEAQLRKRLGAVPAWLNSLQ</sequence>
<keyword evidence="1" id="KW-0175">Coiled coil</keyword>
<feature type="domain" description="DUF4988" evidence="5">
    <location>
        <begin position="30"/>
        <end position="215"/>
    </location>
</feature>
<name>A0A4Q5DVJ6_9BACE</name>